<dbReference type="PANTHER" id="PTHR43060:SF17">
    <property type="entry name" value="L-THREONATE DEHYDROGENASE"/>
    <property type="match status" value="1"/>
</dbReference>
<dbReference type="Proteomes" id="UP000189580">
    <property type="component" value="Chromosome b"/>
</dbReference>
<feature type="domain" description="3-hydroxyisobutyrate dehydrogenase-like NAD-binding" evidence="3">
    <location>
        <begin position="319"/>
        <end position="371"/>
    </location>
</feature>
<dbReference type="Pfam" id="PF14833">
    <property type="entry name" value="NAD_binding_11"/>
    <property type="match status" value="2"/>
</dbReference>
<dbReference type="InterPro" id="IPR006115">
    <property type="entry name" value="6PGDH_NADP-bd"/>
</dbReference>
<dbReference type="EMBL" id="CP014503">
    <property type="protein sequence ID" value="ANB15653.1"/>
    <property type="molecule type" value="Genomic_DNA"/>
</dbReference>
<sequence length="454" mass="49428">MVEVKKPRIGFCGLGAMGGGMARHLVSQGFDVVGYDVYPPSVDKFVAAGGKPGKSPADAAIDVEYFIIMVVNSAQTDSVLYDKNDAGISAVEILPAKSTVILCSTTPPDYAKKLRERLRSDIRLLDCPVSGGTIRAANGTLSIFSSGTDEDLDHAHIVLDTIADPLYRIPGGLGMGSVAKMCHQHQAVTNIIMASEIMGLSSVVGLDSQVVYDQIMESTGATWMFGNRVPHMLTNDWATVHSALAIIMKDADIVTSYAKNARIPLPLGNIAEQLYITGTSKGLAKEDDSGLVRLYLPSDKPGLVGDLRGNGQKEVGKEGITIQTVIDILTGFNLAAVAECVHYAERAGMNLYQFRDIIAKGAGNSAIFEIVKPYEAGWTLAKTPEAREIREKLVSIIVPLKPHSLLTRTRKLDLPRHRHWVSHCQWLLLLFSSFILKKFSIIIYIITYSSWLTR</sequence>
<dbReference type="Pfam" id="PF03446">
    <property type="entry name" value="NAD_binding_2"/>
    <property type="match status" value="1"/>
</dbReference>
<dbReference type="OrthoDB" id="48988at2759"/>
<evidence type="ECO:0000259" key="2">
    <source>
        <dbReference type="Pfam" id="PF03446"/>
    </source>
</evidence>
<dbReference type="InterPro" id="IPR013328">
    <property type="entry name" value="6PGD_dom2"/>
</dbReference>
<dbReference type="GeneID" id="30035297"/>
<evidence type="ECO:0008006" key="6">
    <source>
        <dbReference type="Google" id="ProtNLM"/>
    </source>
</evidence>
<keyword evidence="1" id="KW-0472">Membrane</keyword>
<dbReference type="InterPro" id="IPR036291">
    <property type="entry name" value="NAD(P)-bd_dom_sf"/>
</dbReference>
<feature type="transmembrane region" description="Helical" evidence="1">
    <location>
        <begin position="426"/>
        <end position="446"/>
    </location>
</feature>
<dbReference type="RefSeq" id="XP_018738130.1">
    <property type="nucleotide sequence ID" value="XM_018880298.1"/>
</dbReference>
<protein>
    <recommendedName>
        <fullName evidence="6">3-hydroxyisobutyrate dehydrogenase</fullName>
    </recommendedName>
</protein>
<dbReference type="Gene3D" id="1.10.1040.10">
    <property type="entry name" value="N-(1-d-carboxylethyl)-l-norvaline Dehydrogenase, domain 2"/>
    <property type="match status" value="2"/>
</dbReference>
<dbReference type="KEGG" id="slb:AWJ20_3291"/>
<accession>A0A167FSP0</accession>
<dbReference type="InterPro" id="IPR008927">
    <property type="entry name" value="6-PGluconate_DH-like_C_sf"/>
</dbReference>
<name>A0A167FSP0_9ASCO</name>
<dbReference type="AlphaFoldDB" id="A0A167FSP0"/>
<feature type="domain" description="6-phosphogluconate dehydrogenase NADP-binding" evidence="2">
    <location>
        <begin position="8"/>
        <end position="164"/>
    </location>
</feature>
<reference evidence="4 5" key="1">
    <citation type="submission" date="2016-02" db="EMBL/GenBank/DDBJ databases">
        <title>Complete genome sequence and transcriptome regulation of the pentose utilising yeast Sugiyamaella lignohabitans.</title>
        <authorList>
            <person name="Bellasio M."/>
            <person name="Peymann A."/>
            <person name="Valli M."/>
            <person name="Sipitzky M."/>
            <person name="Graf A."/>
            <person name="Sauer M."/>
            <person name="Marx H."/>
            <person name="Mattanovich D."/>
        </authorList>
    </citation>
    <scope>NUCLEOTIDE SEQUENCE [LARGE SCALE GENOMIC DNA]</scope>
    <source>
        <strain evidence="4 5">CBS 10342</strain>
    </source>
</reference>
<keyword evidence="1" id="KW-1133">Transmembrane helix</keyword>
<organism evidence="4 5">
    <name type="scientific">Sugiyamaella lignohabitans</name>
    <dbReference type="NCBI Taxonomy" id="796027"/>
    <lineage>
        <taxon>Eukaryota</taxon>
        <taxon>Fungi</taxon>
        <taxon>Dikarya</taxon>
        <taxon>Ascomycota</taxon>
        <taxon>Saccharomycotina</taxon>
        <taxon>Dipodascomycetes</taxon>
        <taxon>Dipodascales</taxon>
        <taxon>Trichomonascaceae</taxon>
        <taxon>Sugiyamaella</taxon>
    </lineage>
</organism>
<dbReference type="InterPro" id="IPR029154">
    <property type="entry name" value="HIBADH-like_NADP-bd"/>
</dbReference>
<feature type="domain" description="3-hydroxyisobutyrate dehydrogenase-like NAD-binding" evidence="3">
    <location>
        <begin position="174"/>
        <end position="295"/>
    </location>
</feature>
<evidence type="ECO:0000256" key="1">
    <source>
        <dbReference type="SAM" id="Phobius"/>
    </source>
</evidence>
<gene>
    <name evidence="4" type="ORF">AWJ20_3291</name>
</gene>
<evidence type="ECO:0000313" key="4">
    <source>
        <dbReference type="EMBL" id="ANB15653.1"/>
    </source>
</evidence>
<evidence type="ECO:0000313" key="5">
    <source>
        <dbReference type="Proteomes" id="UP000189580"/>
    </source>
</evidence>
<dbReference type="GO" id="GO:0051287">
    <property type="term" value="F:NAD binding"/>
    <property type="evidence" value="ECO:0007669"/>
    <property type="project" value="InterPro"/>
</dbReference>
<dbReference type="PANTHER" id="PTHR43060">
    <property type="entry name" value="3-HYDROXYISOBUTYRATE DEHYDROGENASE-LIKE 1, MITOCHONDRIAL-RELATED"/>
    <property type="match status" value="1"/>
</dbReference>
<keyword evidence="5" id="KW-1185">Reference proteome</keyword>
<dbReference type="GO" id="GO:0050661">
    <property type="term" value="F:NADP binding"/>
    <property type="evidence" value="ECO:0007669"/>
    <property type="project" value="InterPro"/>
</dbReference>
<dbReference type="Gene3D" id="3.40.50.720">
    <property type="entry name" value="NAD(P)-binding Rossmann-like Domain"/>
    <property type="match status" value="1"/>
</dbReference>
<keyword evidence="1" id="KW-0812">Transmembrane</keyword>
<dbReference type="SUPFAM" id="SSF48179">
    <property type="entry name" value="6-phosphogluconate dehydrogenase C-terminal domain-like"/>
    <property type="match status" value="2"/>
</dbReference>
<proteinExistence type="predicted"/>
<evidence type="ECO:0000259" key="3">
    <source>
        <dbReference type="Pfam" id="PF14833"/>
    </source>
</evidence>
<dbReference type="SUPFAM" id="SSF51735">
    <property type="entry name" value="NAD(P)-binding Rossmann-fold domains"/>
    <property type="match status" value="1"/>
</dbReference>